<dbReference type="Pfam" id="PF12796">
    <property type="entry name" value="Ank_2"/>
    <property type="match status" value="2"/>
</dbReference>
<dbReference type="EMBL" id="CAMXCT020006596">
    <property type="protein sequence ID" value="CAL1170031.1"/>
    <property type="molecule type" value="Genomic_DNA"/>
</dbReference>
<keyword evidence="2 3" id="KW-0040">ANK repeat</keyword>
<evidence type="ECO:0000256" key="4">
    <source>
        <dbReference type="SAM" id="MobiDB-lite"/>
    </source>
</evidence>
<dbReference type="InterPro" id="IPR002110">
    <property type="entry name" value="Ankyrin_rpt"/>
</dbReference>
<proteinExistence type="predicted"/>
<keyword evidence="1" id="KW-0677">Repeat</keyword>
<feature type="region of interest" description="Disordered" evidence="4">
    <location>
        <begin position="943"/>
        <end position="966"/>
    </location>
</feature>
<dbReference type="PANTHER" id="PTHR24171:SF8">
    <property type="entry name" value="BRCA1-ASSOCIATED RING DOMAIN PROTEIN 1"/>
    <property type="match status" value="1"/>
</dbReference>
<dbReference type="InterPro" id="IPR036770">
    <property type="entry name" value="Ankyrin_rpt-contain_sf"/>
</dbReference>
<dbReference type="PANTHER" id="PTHR24171">
    <property type="entry name" value="ANKYRIN REPEAT DOMAIN-CONTAINING PROTEIN 39-RELATED"/>
    <property type="match status" value="1"/>
</dbReference>
<reference evidence="6 7" key="2">
    <citation type="submission" date="2024-05" db="EMBL/GenBank/DDBJ databases">
        <authorList>
            <person name="Chen Y."/>
            <person name="Shah S."/>
            <person name="Dougan E. K."/>
            <person name="Thang M."/>
            <person name="Chan C."/>
        </authorList>
    </citation>
    <scope>NUCLEOTIDE SEQUENCE [LARGE SCALE GENOMIC DNA]</scope>
</reference>
<dbReference type="GO" id="GO:0085020">
    <property type="term" value="P:protein K6-linked ubiquitination"/>
    <property type="evidence" value="ECO:0007669"/>
    <property type="project" value="TreeGrafter"/>
</dbReference>
<feature type="repeat" description="ANK" evidence="3">
    <location>
        <begin position="505"/>
        <end position="537"/>
    </location>
</feature>
<dbReference type="Gene3D" id="1.25.40.20">
    <property type="entry name" value="Ankyrin repeat-containing domain"/>
    <property type="match status" value="3"/>
</dbReference>
<dbReference type="EMBL" id="CAMXCT010006596">
    <property type="protein sequence ID" value="CAI4016656.1"/>
    <property type="molecule type" value="Genomic_DNA"/>
</dbReference>
<feature type="region of interest" description="Disordered" evidence="4">
    <location>
        <begin position="214"/>
        <end position="297"/>
    </location>
</feature>
<evidence type="ECO:0000256" key="2">
    <source>
        <dbReference type="ARBA" id="ARBA00023043"/>
    </source>
</evidence>
<feature type="compositionally biased region" description="Basic and acidic residues" evidence="4">
    <location>
        <begin position="254"/>
        <end position="264"/>
    </location>
</feature>
<evidence type="ECO:0000256" key="3">
    <source>
        <dbReference type="PROSITE-ProRule" id="PRU00023"/>
    </source>
</evidence>
<organism evidence="5">
    <name type="scientific">Cladocopium goreaui</name>
    <dbReference type="NCBI Taxonomy" id="2562237"/>
    <lineage>
        <taxon>Eukaryota</taxon>
        <taxon>Sar</taxon>
        <taxon>Alveolata</taxon>
        <taxon>Dinophyceae</taxon>
        <taxon>Suessiales</taxon>
        <taxon>Symbiodiniaceae</taxon>
        <taxon>Cladocopium</taxon>
    </lineage>
</organism>
<feature type="compositionally biased region" description="Acidic residues" evidence="4">
    <location>
        <begin position="956"/>
        <end position="966"/>
    </location>
</feature>
<evidence type="ECO:0000313" key="7">
    <source>
        <dbReference type="Proteomes" id="UP001152797"/>
    </source>
</evidence>
<accession>A0A9P1DUW0</accession>
<feature type="region of interest" description="Disordered" evidence="4">
    <location>
        <begin position="431"/>
        <end position="458"/>
    </location>
</feature>
<evidence type="ECO:0000313" key="5">
    <source>
        <dbReference type="EMBL" id="CAI4016656.1"/>
    </source>
</evidence>
<feature type="compositionally biased region" description="Low complexity" evidence="4">
    <location>
        <begin position="59"/>
        <end position="77"/>
    </location>
</feature>
<dbReference type="SMART" id="SM00248">
    <property type="entry name" value="ANK"/>
    <property type="match status" value="5"/>
</dbReference>
<evidence type="ECO:0000313" key="6">
    <source>
        <dbReference type="EMBL" id="CAL4803968.1"/>
    </source>
</evidence>
<dbReference type="Proteomes" id="UP001152797">
    <property type="component" value="Unassembled WGS sequence"/>
</dbReference>
<dbReference type="SUPFAM" id="SSF48403">
    <property type="entry name" value="Ankyrin repeat"/>
    <property type="match status" value="1"/>
</dbReference>
<gene>
    <name evidence="5" type="ORF">C1SCF055_LOCUS41373</name>
</gene>
<reference evidence="5" key="1">
    <citation type="submission" date="2022-10" db="EMBL/GenBank/DDBJ databases">
        <authorList>
            <person name="Chen Y."/>
            <person name="Dougan E. K."/>
            <person name="Chan C."/>
            <person name="Rhodes N."/>
            <person name="Thang M."/>
        </authorList>
    </citation>
    <scope>NUCLEOTIDE SEQUENCE</scope>
</reference>
<dbReference type="OrthoDB" id="432281at2759"/>
<sequence>MFDWDEVPENLGGPNKAALEVEAEVEAAKPREETPAERAARRRSERQGQPDATGYANGAKRPAASVKKKAAATPATPEGQLLKAARSGSLMSVIRLLQMGVDPNASDPGAPRCLQAALGSGSVDVCAALLLHGASADSAVADVTGTAPEVRRLLELFQGRAPEAGELPQVVNSIDPLLRPQVTQMLMDLLSSRASAPSAPRAVVPAPVPSPPPMPPVSAMVQPNPSQAKKPAVPSPKVAVPNTSNTKPSAVKPPESKAVSRVEVPKSMPKSMNGSKVNPMKPAETNSHPAKTREVAGPPRAPAQLAVAGPKSPLLEAVEAGDLGCVTKLLNGRAEPNEYDRQGETPLFTAASHGSVDVVATLLLCNAEPLTRSIHGRTPWDVASSEPIRSLLNFFAGQELDPHSSDQLLLRLSDATVDAMRLEISERAANRRGLRPIDGDDDGSSGTGRRRPLPPLPPEVKAARDALAAKDLNQDPLACAARNGDVDEVLRLLEGGCNPNVGDELGETPLFEAASAGSVNVVAALLVHRADPQQKSLSGGIAADLATEAVTKSLLATYAGIKVSDDEKAACCRAITDDELREAVANKFRAEMFRGAEPPEQKPSSPYYPVSVECVTDVDKMHYFDMTRLGAFLAIPLVYQSYYNGDAYADAKTFEEEKKADAIRRAEEEAARQAAIDAGEDVPDAGDPPEEKQLVMRGTDVKMVLCLDTLGTNTAFEESNAVKILELVKACGQCKSKTEFKQVDNQVLIVIDDALRTEVDEQVLECADHVEQGFMEQLEAEQAEAEDELKKELIQKKFAFLKALQVAKEMHELIGGLTNWVYTTSDVMSVVAALAYFAGYKKAEIYPRRKSTMDWQKLKTLLYQPLVLLEKVVKREVEGPRKDVPPEHLHSSILQLASPAEMDAEKAKAISPAFQLIYNLVQAGCAYRNADLELRKAEFNKQKEEAGEEYGGPALEDLDDDFKEPA</sequence>
<feature type="region of interest" description="Disordered" evidence="4">
    <location>
        <begin position="1"/>
        <end position="80"/>
    </location>
</feature>
<dbReference type="PROSITE" id="PS50088">
    <property type="entry name" value="ANK_REPEAT"/>
    <property type="match status" value="2"/>
</dbReference>
<name>A0A9P1DUW0_9DINO</name>
<dbReference type="EMBL" id="CAMXCT030006596">
    <property type="protein sequence ID" value="CAL4803968.1"/>
    <property type="molecule type" value="Genomic_DNA"/>
</dbReference>
<feature type="repeat" description="ANK" evidence="3">
    <location>
        <begin position="342"/>
        <end position="374"/>
    </location>
</feature>
<keyword evidence="7" id="KW-1185">Reference proteome</keyword>
<dbReference type="PROSITE" id="PS50297">
    <property type="entry name" value="ANK_REP_REGION"/>
    <property type="match status" value="1"/>
</dbReference>
<feature type="compositionally biased region" description="Low complexity" evidence="4">
    <location>
        <begin position="217"/>
        <end position="241"/>
    </location>
</feature>
<evidence type="ECO:0000256" key="1">
    <source>
        <dbReference type="ARBA" id="ARBA00022737"/>
    </source>
</evidence>
<comment type="caution">
    <text evidence="5">The sequence shown here is derived from an EMBL/GenBank/DDBJ whole genome shotgun (WGS) entry which is preliminary data.</text>
</comment>
<protein>
    <submittedName>
        <fullName evidence="6">Ankyrin-1 (ANK-1) (Ankyrin-R) (Erythrocyte ankyrin)</fullName>
    </submittedName>
</protein>
<dbReference type="AlphaFoldDB" id="A0A9P1DUW0"/>
<dbReference type="GO" id="GO:0004842">
    <property type="term" value="F:ubiquitin-protein transferase activity"/>
    <property type="evidence" value="ECO:0007669"/>
    <property type="project" value="TreeGrafter"/>
</dbReference>
<feature type="compositionally biased region" description="Basic and acidic residues" evidence="4">
    <location>
        <begin position="26"/>
        <end position="39"/>
    </location>
</feature>